<evidence type="ECO:0000256" key="2">
    <source>
        <dbReference type="ARBA" id="ARBA00022475"/>
    </source>
</evidence>
<dbReference type="AlphaFoldDB" id="A0A4Q7IZW7"/>
<accession>A0A4Q7IZW7</accession>
<dbReference type="GO" id="GO:0022857">
    <property type="term" value="F:transmembrane transporter activity"/>
    <property type="evidence" value="ECO:0007669"/>
    <property type="project" value="InterPro"/>
</dbReference>
<name>A0A4Q7IZW7_9PSEU</name>
<evidence type="ECO:0000256" key="4">
    <source>
        <dbReference type="ARBA" id="ARBA00022989"/>
    </source>
</evidence>
<dbReference type="PANTHER" id="PTHR23513">
    <property type="entry name" value="INTEGRAL MEMBRANE EFFLUX PROTEIN-RELATED"/>
    <property type="match status" value="1"/>
</dbReference>
<keyword evidence="4 6" id="KW-1133">Transmembrane helix</keyword>
<comment type="subcellular location">
    <subcellularLocation>
        <location evidence="1">Cell membrane</location>
        <topology evidence="1">Multi-pass membrane protein</topology>
    </subcellularLocation>
</comment>
<dbReference type="OrthoDB" id="3690525at2"/>
<keyword evidence="3 6" id="KW-0812">Transmembrane</keyword>
<dbReference type="InterPro" id="IPR036259">
    <property type="entry name" value="MFS_trans_sf"/>
</dbReference>
<keyword evidence="8" id="KW-1185">Reference proteome</keyword>
<feature type="transmembrane region" description="Helical" evidence="6">
    <location>
        <begin position="96"/>
        <end position="122"/>
    </location>
</feature>
<organism evidence="7 8">
    <name type="scientific">Amycolatopsis suaedae</name>
    <dbReference type="NCBI Taxonomy" id="2510978"/>
    <lineage>
        <taxon>Bacteria</taxon>
        <taxon>Bacillati</taxon>
        <taxon>Actinomycetota</taxon>
        <taxon>Actinomycetes</taxon>
        <taxon>Pseudonocardiales</taxon>
        <taxon>Pseudonocardiaceae</taxon>
        <taxon>Amycolatopsis</taxon>
    </lineage>
</organism>
<feature type="transmembrane region" description="Helical" evidence="6">
    <location>
        <begin position="267"/>
        <end position="299"/>
    </location>
</feature>
<proteinExistence type="predicted"/>
<dbReference type="Pfam" id="PF07690">
    <property type="entry name" value="MFS_1"/>
    <property type="match status" value="1"/>
</dbReference>
<keyword evidence="2" id="KW-1003">Cell membrane</keyword>
<dbReference type="GO" id="GO:0005886">
    <property type="term" value="C:plasma membrane"/>
    <property type="evidence" value="ECO:0007669"/>
    <property type="project" value="UniProtKB-SubCell"/>
</dbReference>
<evidence type="ECO:0000256" key="3">
    <source>
        <dbReference type="ARBA" id="ARBA00022692"/>
    </source>
</evidence>
<evidence type="ECO:0000256" key="6">
    <source>
        <dbReference type="SAM" id="Phobius"/>
    </source>
</evidence>
<evidence type="ECO:0000313" key="8">
    <source>
        <dbReference type="Proteomes" id="UP000292003"/>
    </source>
</evidence>
<dbReference type="SUPFAM" id="SSF103473">
    <property type="entry name" value="MFS general substrate transporter"/>
    <property type="match status" value="1"/>
</dbReference>
<feature type="transmembrane region" description="Helical" evidence="6">
    <location>
        <begin position="234"/>
        <end position="255"/>
    </location>
</feature>
<dbReference type="RefSeq" id="WP_130479251.1">
    <property type="nucleotide sequence ID" value="NZ_SFCC01000020.1"/>
</dbReference>
<feature type="transmembrane region" description="Helical" evidence="6">
    <location>
        <begin position="38"/>
        <end position="59"/>
    </location>
</feature>
<protein>
    <submittedName>
        <fullName evidence="7">MFS transporter</fullName>
    </submittedName>
</protein>
<comment type="caution">
    <text evidence="7">The sequence shown here is derived from an EMBL/GenBank/DDBJ whole genome shotgun (WGS) entry which is preliminary data.</text>
</comment>
<evidence type="ECO:0000256" key="5">
    <source>
        <dbReference type="ARBA" id="ARBA00023136"/>
    </source>
</evidence>
<keyword evidence="5 6" id="KW-0472">Membrane</keyword>
<reference evidence="7 8" key="1">
    <citation type="submission" date="2019-02" db="EMBL/GenBank/DDBJ databases">
        <title>Draft genome sequence of Amycolatopsis sp. 8-3EHSu isolated from roots of Suaeda maritima.</title>
        <authorList>
            <person name="Duangmal K."/>
            <person name="Chantavorakit T."/>
        </authorList>
    </citation>
    <scope>NUCLEOTIDE SEQUENCE [LARGE SCALE GENOMIC DNA]</scope>
    <source>
        <strain evidence="7 8">8-3EHSu</strain>
    </source>
</reference>
<gene>
    <name evidence="7" type="ORF">EWH70_31685</name>
</gene>
<evidence type="ECO:0000256" key="1">
    <source>
        <dbReference type="ARBA" id="ARBA00004651"/>
    </source>
</evidence>
<sequence length="380" mass="36665">MISRYTTFVGAAAVARTGDELSAPALLLAGLALTGSPAVGAALVGALTIAAAAGGPLLGVAIDRSERPGRLLALALAGYAAGLTAIGLGLGRLPDAVLVGVAAVTGLLNPAIAGGWTAQLPLVRGRVPLERASAVDGLTFTAASLIGPALAGLAGAPVGIVLAVALVAAAVPVALALPARAARPGRVPLTRGFAVIVTNPALRRATATSVVSYVGFGAALVCFPLLGAQRLGGAEYGALLLSVLAAGALLANLVLARFPPPLRPDTVVTLSTAGLAAALGLAAVAGPAGLVVAAVLAGVSEGPQLTALLAVRHREAPDAVRAQVFTTGASLKIGGFGVGSALAGPVAAASTTTALMLAAGVQLLALGAGVLRKPSPERVA</sequence>
<feature type="transmembrane region" description="Helical" evidence="6">
    <location>
        <begin position="160"/>
        <end position="179"/>
    </location>
</feature>
<dbReference type="Proteomes" id="UP000292003">
    <property type="component" value="Unassembled WGS sequence"/>
</dbReference>
<evidence type="ECO:0000313" key="7">
    <source>
        <dbReference type="EMBL" id="RZQ59988.1"/>
    </source>
</evidence>
<dbReference type="EMBL" id="SFCC01000020">
    <property type="protein sequence ID" value="RZQ59988.1"/>
    <property type="molecule type" value="Genomic_DNA"/>
</dbReference>
<feature type="transmembrane region" description="Helical" evidence="6">
    <location>
        <begin position="210"/>
        <end position="228"/>
    </location>
</feature>
<dbReference type="Gene3D" id="1.20.1250.20">
    <property type="entry name" value="MFS general substrate transporter like domains"/>
    <property type="match status" value="1"/>
</dbReference>
<feature type="transmembrane region" description="Helical" evidence="6">
    <location>
        <begin position="346"/>
        <end position="371"/>
    </location>
</feature>
<feature type="transmembrane region" description="Helical" evidence="6">
    <location>
        <begin position="71"/>
        <end position="90"/>
    </location>
</feature>
<dbReference type="PANTHER" id="PTHR23513:SF11">
    <property type="entry name" value="STAPHYLOFERRIN A TRANSPORTER"/>
    <property type="match status" value="1"/>
</dbReference>
<dbReference type="InterPro" id="IPR011701">
    <property type="entry name" value="MFS"/>
</dbReference>